<gene>
    <name evidence="2" type="ORF">PZE19_10180</name>
</gene>
<feature type="region of interest" description="Disordered" evidence="1">
    <location>
        <begin position="408"/>
        <end position="427"/>
    </location>
</feature>
<feature type="compositionally biased region" description="Basic and acidic residues" evidence="1">
    <location>
        <begin position="409"/>
        <end position="427"/>
    </location>
</feature>
<accession>A0ABT6F9E2</accession>
<comment type="caution">
    <text evidence="2">The sequence shown here is derived from an EMBL/GenBank/DDBJ whole genome shotgun (WGS) entry which is preliminary data.</text>
</comment>
<evidence type="ECO:0000313" key="3">
    <source>
        <dbReference type="Proteomes" id="UP001216907"/>
    </source>
</evidence>
<evidence type="ECO:0000256" key="1">
    <source>
        <dbReference type="SAM" id="MobiDB-lite"/>
    </source>
</evidence>
<name>A0ABT6F9E2_9BACT</name>
<keyword evidence="3" id="KW-1185">Reference proteome</keyword>
<organism evidence="2 3">
    <name type="scientific">Paludisphaera mucosa</name>
    <dbReference type="NCBI Taxonomy" id="3030827"/>
    <lineage>
        <taxon>Bacteria</taxon>
        <taxon>Pseudomonadati</taxon>
        <taxon>Planctomycetota</taxon>
        <taxon>Planctomycetia</taxon>
        <taxon>Isosphaerales</taxon>
        <taxon>Isosphaeraceae</taxon>
        <taxon>Paludisphaera</taxon>
    </lineage>
</organism>
<dbReference type="Proteomes" id="UP001216907">
    <property type="component" value="Unassembled WGS sequence"/>
</dbReference>
<reference evidence="2 3" key="1">
    <citation type="submission" date="2023-03" db="EMBL/GenBank/DDBJ databases">
        <title>Paludisphaera mucosa sp. nov. a novel planctomycete from northern fen.</title>
        <authorList>
            <person name="Ivanova A."/>
        </authorList>
    </citation>
    <scope>NUCLEOTIDE SEQUENCE [LARGE SCALE GENOMIC DNA]</scope>
    <source>
        <strain evidence="2 3">Pla2</strain>
    </source>
</reference>
<dbReference type="EMBL" id="JARRAG010000002">
    <property type="protein sequence ID" value="MDG3004142.1"/>
    <property type="molecule type" value="Genomic_DNA"/>
</dbReference>
<sequence>MKRRLVKFLKWAAIATGLLLAGFFLWSAWYTRVTARRLEERLAAIPRPGEPLSIADFARIAIPPEVDADVPLRRADVDLEFAHKEFLASFPDGAAAIGTLPTERREKLAGLFRKYPGLVPLLKEAAARPDYNPPLDVTLPSSNFALTLMTRCEKHRRIARILQAWSALLVAEGRADEALDAQIDALRLARHARRLPTLTAYFTSIACARVAMKAASEVLQSATVSGEAHRRLDAELTDHDGLEPVRQALKNERAFSLTSAAEMSNNLFWLRGWMRNNLVLMFLDLYEEQLRRSEIPYPKLRSTPARSSLDGYRHPLKVLAELLEPAMTLLRESAERQRAAVRSLRVLNALLARTPADAPAPADLVALGLPPEATLDPFTDEPLIVKKGPAGWLIYSVGQNLVDDGGTLTKDKDVGWASSRRNDPEAP</sequence>
<protein>
    <submittedName>
        <fullName evidence="2">Uncharacterized protein</fullName>
    </submittedName>
</protein>
<proteinExistence type="predicted"/>
<evidence type="ECO:0000313" key="2">
    <source>
        <dbReference type="EMBL" id="MDG3004142.1"/>
    </source>
</evidence>
<dbReference type="RefSeq" id="WP_277860504.1">
    <property type="nucleotide sequence ID" value="NZ_JARRAG010000002.1"/>
</dbReference>